<keyword evidence="7" id="KW-0472">Membrane</keyword>
<keyword evidence="13" id="KW-1185">Reference proteome</keyword>
<dbReference type="EMBL" id="QNUK01000521">
    <property type="protein sequence ID" value="KAF5892174.1"/>
    <property type="molecule type" value="Genomic_DNA"/>
</dbReference>
<evidence type="ECO:0000256" key="9">
    <source>
        <dbReference type="ARBA" id="ARBA00023180"/>
    </source>
</evidence>
<dbReference type="Pfam" id="PF01094">
    <property type="entry name" value="ANF_receptor"/>
    <property type="match status" value="9"/>
</dbReference>
<dbReference type="Proteomes" id="UP000727407">
    <property type="component" value="Unassembled WGS sequence"/>
</dbReference>
<reference evidence="12" key="1">
    <citation type="submission" date="2020-07" db="EMBL/GenBank/DDBJ databases">
        <title>Clarias magur genome sequencing, assembly and annotation.</title>
        <authorList>
            <person name="Kushwaha B."/>
            <person name="Kumar R."/>
            <person name="Das P."/>
            <person name="Joshi C.G."/>
            <person name="Kumar D."/>
            <person name="Nagpure N.S."/>
            <person name="Pandey M."/>
            <person name="Agarwal S."/>
            <person name="Srivastava S."/>
            <person name="Singh M."/>
            <person name="Sahoo L."/>
            <person name="Jayasankar P."/>
            <person name="Meher P.K."/>
            <person name="Koringa P.G."/>
            <person name="Iquebal M.A."/>
            <person name="Das S.P."/>
            <person name="Bit A."/>
            <person name="Patnaik S."/>
            <person name="Patel N."/>
            <person name="Shah T.M."/>
            <person name="Hinsu A."/>
            <person name="Jena J.K."/>
        </authorList>
    </citation>
    <scope>NUCLEOTIDE SEQUENCE</scope>
    <source>
        <strain evidence="12">CIFAMagur01</strain>
        <tissue evidence="12">Testis</tissue>
    </source>
</reference>
<evidence type="ECO:0000256" key="7">
    <source>
        <dbReference type="ARBA" id="ARBA00023136"/>
    </source>
</evidence>
<keyword evidence="2" id="KW-1003">Cell membrane</keyword>
<feature type="domain" description="Receptor ligand binding region" evidence="11">
    <location>
        <begin position="198"/>
        <end position="283"/>
    </location>
</feature>
<feature type="domain" description="Receptor ligand binding region" evidence="11">
    <location>
        <begin position="323"/>
        <end position="628"/>
    </location>
</feature>
<dbReference type="GO" id="GO:0004930">
    <property type="term" value="F:G protein-coupled receptor activity"/>
    <property type="evidence" value="ECO:0007669"/>
    <property type="project" value="UniProtKB-KW"/>
</dbReference>
<evidence type="ECO:0000256" key="10">
    <source>
        <dbReference type="ARBA" id="ARBA00023224"/>
    </source>
</evidence>
<feature type="domain" description="Receptor ligand binding region" evidence="11">
    <location>
        <begin position="667"/>
        <end position="975"/>
    </location>
</feature>
<dbReference type="PANTHER" id="PTHR24061">
    <property type="entry name" value="CALCIUM-SENSING RECEPTOR-RELATED"/>
    <property type="match status" value="1"/>
</dbReference>
<dbReference type="PRINTS" id="PR00248">
    <property type="entry name" value="GPCRMGR"/>
</dbReference>
<evidence type="ECO:0000313" key="12">
    <source>
        <dbReference type="EMBL" id="KAF5892174.1"/>
    </source>
</evidence>
<keyword evidence="10" id="KW-0807">Transducer</keyword>
<keyword evidence="8 12" id="KW-0675">Receptor</keyword>
<dbReference type="InterPro" id="IPR028082">
    <property type="entry name" value="Peripla_BP_I"/>
</dbReference>
<dbReference type="SUPFAM" id="SSF53822">
    <property type="entry name" value="Periplasmic binding protein-like I"/>
    <property type="match status" value="9"/>
</dbReference>
<feature type="domain" description="Receptor ligand binding region" evidence="11">
    <location>
        <begin position="1014"/>
        <end position="1100"/>
    </location>
</feature>
<sequence length="1990" mass="221491">VIEGLQKVNFTTKLEEKVWFDNTGAMAAKYDVVNWQRGINGEVQFKAVGYYDASLPSGQQFVLNNEDIVWAGEKREISHAATCDCLSNRDEYPSFYRTIASDYYQSRALAYLVKHFGWFWVGAVNSDNDYGNSGMAIFLKAAQEEGICVEYSEKFDRSDPEKIKKVADIIKKGTAKAEENNSQTENNCRKYDDMIPFKNYNEDISELRYANNIYNAIYAVAHSLHSLLRCTENQICEKDKNIKSWQVRQSLKNVNFTTKVGEQVWFDSTGATAAKYDVVNWQRGLSGEVQFKAVGYYDASLPIGQQFVLNSEDIVWAGEIQEISHFATCACLSDRKEYPSFFRTIPSDYYQSRALARLVKYFGWTWVGAVRSDNDYGNNGMATFVEAAGKEGICIEYNEAILRTNSKEIIAKVVETIKKGTSKILVAFVAQSEMDVLLEESLVQNVTGLQWIASESWITSRYLATKSTSKVISSALGFTIKKSKIPGLKDFLLKVHPSQIPSDSLLIEFWEMTFGCQFSPNTDNVKLCTGLEELKEVNNAFTDVSELRIANNVYKAVYAIAHAIHNLLERNADDAFENVNFAKTDMVLPGQVLESLQRVNFTMPSGERVYFNANGDPTAKYELVNWQKDSAGDITFVSLGYYDASLPIDRQFVMNPVNISWAGNSNMISHSATCACLSNRKEYPSFFRTIPNDYYQSKALAKLVKYFGWTWVGAVRSRSDYGNNGMASFLDIAEKEGVCVEYSVAIYRTDSRQMFLNVVDIIKTSTSKVIVAFADGNDLDILIKELYYQNVTGFQWVGSEGWITYSYLSSAINYAVVGGAMGLAVPNAKIPGLKEFITSRRPSLKPGNTGLVELWESVFDCTLRPLSQKTEKSCSGDESLEDTDTRFTDVSDASLLNNIYKAVYAVAYAVDRLLGCHNGKDPFSNGTCADIGSIEPWQVLNSLAQVNFTTKNGENVLFDKLGDPVARYAIVNWQRKGETIIFEPIGIYDASWQDGQEFLINTNSAVWAGDQHTTLIFAIEEINNSSSLLPDVMLGYKIYDTCGSTSLGVKAAMTIVNGNENSILEETCTKPAQVQAIIGETYSSVSMAIAKSIGPFHMPLWVGTEGWIADPVAATLDKFNILQGAIGLAIPKTTVTGLKDFILDVKPLNLEFRAFQYSQSLIFAIEEINNSSSLLPGVSLGYKIYDTCGSASMGVKVALTLVNGNENSTSEQNCTKNSQVQAIIGETYSSVSMAIAKSMGPFSIPLISYYATCECLSDKRKYPSFLRTIPSDYYQTLALAEMVKHFGWTWVGAIRRDDDYGEEKLSEVKNTFTDMSMMPIFNNVYKGVYAIAHTLHELLGCKQTCFTKKQPDPVTISYLSTCECLSDKRTYPSFLRTIPSDYYQTLALAELVKNFGWTWVGAIRRDDDYGSLSSKPDLNCLGTKCKSKEINNSSSLLPGVSLGYKIYDTCGSAALGVKVAMTLVNGNENATSDQICTKPAQISYYSTCECLSDKKTYPSFLRTIPSDYYQTIALAEMVKHFGWTWVGAIRRDDDYGNSGMAAFTKIAEQLGICLEYSLPFFTTYSQEKVLRIVEQIKSATSRVIVGFVTPWDLEILLHVFSKHNLTGYQWVGTEGWIADPVAVTLDKYNILQGAIGLAIPKAAVTEEINNSSSLLPGVSLGYKIYDTCGSAALGVKVAMTLINGNENSTSDNNCTKPAQVQAIIGETYSTVSMAIAKSIGPSNIPLISYYATCECLSDKKKYPSFLRTVPSDYYQSRALAEMVRHFGWTWVGAIRRDDDYGNNGMATFTKVAEQLGICLEYSLPFFRTYSHEKVLRIVEQIKSSTSRVIVGFLTQWDLEMLVHVFSEYNITGYQWVGTEGWIADPIVATHDTHNILQGAIGLAIPKTKVAGLKDFILDIKPLKSVGSAIFTKFWEALFKCKYTVENNSENSPVCSGEEKLSEMENTFTDMSLMPIFSNVYKGVYAIAHTLHELLGCDQTCPTNRQPDPFT</sequence>
<evidence type="ECO:0000313" key="13">
    <source>
        <dbReference type="Proteomes" id="UP000727407"/>
    </source>
</evidence>
<keyword evidence="6" id="KW-0297">G-protein coupled receptor</keyword>
<protein>
    <submittedName>
        <fullName evidence="12">Extracellular calcium-sensing receptor-like</fullName>
    </submittedName>
</protein>
<dbReference type="GO" id="GO:0005886">
    <property type="term" value="C:plasma membrane"/>
    <property type="evidence" value="ECO:0007669"/>
    <property type="project" value="UniProtKB-SubCell"/>
</dbReference>
<name>A0A8J4TKD8_CLAMG</name>
<feature type="non-terminal residue" evidence="12">
    <location>
        <position position="1990"/>
    </location>
</feature>
<accession>A0A8J4TKD8</accession>
<evidence type="ECO:0000256" key="3">
    <source>
        <dbReference type="ARBA" id="ARBA00022692"/>
    </source>
</evidence>
<dbReference type="FunFam" id="3.40.50.2300:FF:000016">
    <property type="entry name" value="Taste 1 receptor member 2"/>
    <property type="match status" value="4"/>
</dbReference>
<dbReference type="InterPro" id="IPR001828">
    <property type="entry name" value="ANF_lig-bd_rcpt"/>
</dbReference>
<keyword evidence="4" id="KW-0732">Signal</keyword>
<feature type="domain" description="Receptor ligand binding region" evidence="11">
    <location>
        <begin position="1355"/>
        <end position="1411"/>
    </location>
</feature>
<evidence type="ECO:0000259" key="11">
    <source>
        <dbReference type="Pfam" id="PF01094"/>
    </source>
</evidence>
<dbReference type="InterPro" id="IPR000068">
    <property type="entry name" value="GPCR_3_Ca_sens_rcpt-rel"/>
</dbReference>
<organism evidence="12 13">
    <name type="scientific">Clarias magur</name>
    <name type="common">Asian catfish</name>
    <name type="synonym">Macropteronotus magur</name>
    <dbReference type="NCBI Taxonomy" id="1594786"/>
    <lineage>
        <taxon>Eukaryota</taxon>
        <taxon>Metazoa</taxon>
        <taxon>Chordata</taxon>
        <taxon>Craniata</taxon>
        <taxon>Vertebrata</taxon>
        <taxon>Euteleostomi</taxon>
        <taxon>Actinopterygii</taxon>
        <taxon>Neopterygii</taxon>
        <taxon>Teleostei</taxon>
        <taxon>Ostariophysi</taxon>
        <taxon>Siluriformes</taxon>
        <taxon>Clariidae</taxon>
        <taxon>Clarias</taxon>
    </lineage>
</organism>
<dbReference type="PRINTS" id="PR00592">
    <property type="entry name" value="CASENSINGR"/>
</dbReference>
<evidence type="ECO:0000256" key="1">
    <source>
        <dbReference type="ARBA" id="ARBA00004651"/>
    </source>
</evidence>
<feature type="domain" description="Receptor ligand binding region" evidence="11">
    <location>
        <begin position="1646"/>
        <end position="1980"/>
    </location>
</feature>
<keyword evidence="3" id="KW-0812">Transmembrane</keyword>
<feature type="domain" description="Receptor ligand binding region" evidence="11">
    <location>
        <begin position="77"/>
        <end position="172"/>
    </location>
</feature>
<proteinExistence type="predicted"/>
<dbReference type="PANTHER" id="PTHR24061:SF538">
    <property type="entry name" value="OLFACTORY RECEPTOR C FAMILY, H1"/>
    <property type="match status" value="1"/>
</dbReference>
<evidence type="ECO:0000256" key="5">
    <source>
        <dbReference type="ARBA" id="ARBA00022989"/>
    </source>
</evidence>
<gene>
    <name evidence="12" type="ORF">DAT39_018120</name>
</gene>
<dbReference type="OrthoDB" id="5984008at2759"/>
<keyword evidence="9" id="KW-0325">Glycoprotein</keyword>
<dbReference type="InterPro" id="IPR000337">
    <property type="entry name" value="GPCR_3"/>
</dbReference>
<evidence type="ECO:0000256" key="6">
    <source>
        <dbReference type="ARBA" id="ARBA00023040"/>
    </source>
</evidence>
<feature type="domain" description="Receptor ligand binding region" evidence="11">
    <location>
        <begin position="1159"/>
        <end position="1313"/>
    </location>
</feature>
<feature type="domain" description="Receptor ligand binding region" evidence="11">
    <location>
        <begin position="1428"/>
        <end position="1640"/>
    </location>
</feature>
<evidence type="ECO:0000256" key="4">
    <source>
        <dbReference type="ARBA" id="ARBA00022729"/>
    </source>
</evidence>
<feature type="non-terminal residue" evidence="12">
    <location>
        <position position="1"/>
    </location>
</feature>
<evidence type="ECO:0000256" key="8">
    <source>
        <dbReference type="ARBA" id="ARBA00023170"/>
    </source>
</evidence>
<evidence type="ECO:0000256" key="2">
    <source>
        <dbReference type="ARBA" id="ARBA00022475"/>
    </source>
</evidence>
<dbReference type="Gene3D" id="3.40.50.2300">
    <property type="match status" value="13"/>
</dbReference>
<comment type="caution">
    <text evidence="12">The sequence shown here is derived from an EMBL/GenBank/DDBJ whole genome shotgun (WGS) entry which is preliminary data.</text>
</comment>
<keyword evidence="5" id="KW-1133">Transmembrane helix</keyword>
<comment type="subcellular location">
    <subcellularLocation>
        <location evidence="1">Cell membrane</location>
        <topology evidence="1">Multi-pass membrane protein</topology>
    </subcellularLocation>
</comment>